<dbReference type="Gene3D" id="3.40.190.100">
    <property type="entry name" value="Glycine betaine-binding periplasmic protein, domain 2"/>
    <property type="match status" value="1"/>
</dbReference>
<dbReference type="PROSITE" id="PS51257">
    <property type="entry name" value="PROKAR_LIPOPROTEIN"/>
    <property type="match status" value="1"/>
</dbReference>
<protein>
    <submittedName>
        <fullName evidence="7">Glycine/betaine ABC transporter substrate-binding protein</fullName>
    </submittedName>
</protein>
<evidence type="ECO:0000256" key="3">
    <source>
        <dbReference type="ARBA" id="ARBA00022475"/>
    </source>
</evidence>
<sequence length="303" mass="33566">MKWIGKKSIIFISILTLLLLVACQGGSDDSDSASGEKEENDASELTEIVGIDPGSGTMNIAAETVEAYNLDLELLPSSEPAMLTELQGAIANEEPIVVTLWEPHWMFSEYDLKFLEDPQGTLGESENIHTMVRHGLEEEQPAAFKLLDNFYWEVEDMNEVMSKFGQSDEVEPREAAEEWIADNRDKVEVWTEGIEPVDGETIELGYVNWDTELSSTNVVALMLEELGYTVELTPLDMGIAFESLSEGEIDGMLIAWLPVGAATYAEQYKDDIVDLGPNLEGAQQGFVVPAYMDIDSIEELPTK</sequence>
<feature type="domain" description="ABC-type glycine betaine transport system substrate-binding" evidence="6">
    <location>
        <begin position="46"/>
        <end position="181"/>
    </location>
</feature>
<dbReference type="EMBL" id="BMOS01000006">
    <property type="protein sequence ID" value="GGN54324.1"/>
    <property type="molecule type" value="Genomic_DNA"/>
</dbReference>
<dbReference type="PANTHER" id="PTHR47737:SF1">
    <property type="entry name" value="GLYCINE BETAINE_PROLINE BETAINE TRANSPORT SYSTEM PERMEASE PROTEIN PROW"/>
    <property type="match status" value="1"/>
</dbReference>
<dbReference type="RefSeq" id="WP_156857829.1">
    <property type="nucleotide sequence ID" value="NZ_BMOS01000006.1"/>
</dbReference>
<evidence type="ECO:0000256" key="1">
    <source>
        <dbReference type="ARBA" id="ARBA00004236"/>
    </source>
</evidence>
<keyword evidence="4" id="KW-0472">Membrane</keyword>
<dbReference type="Proteomes" id="UP000624041">
    <property type="component" value="Unassembled WGS sequence"/>
</dbReference>
<feature type="chain" id="PRO_5037024492" evidence="5">
    <location>
        <begin position="28"/>
        <end position="303"/>
    </location>
</feature>
<comment type="subcellular location">
    <subcellularLocation>
        <location evidence="1">Cell membrane</location>
    </subcellularLocation>
</comment>
<name>A0A917XVP1_9BACI</name>
<dbReference type="GO" id="GO:0031460">
    <property type="term" value="P:glycine betaine transport"/>
    <property type="evidence" value="ECO:0007669"/>
    <property type="project" value="TreeGrafter"/>
</dbReference>
<reference evidence="7" key="1">
    <citation type="journal article" date="2014" name="Int. J. Syst. Evol. Microbiol.">
        <title>Complete genome sequence of Corynebacterium casei LMG S-19264T (=DSM 44701T), isolated from a smear-ripened cheese.</title>
        <authorList>
            <consortium name="US DOE Joint Genome Institute (JGI-PGF)"/>
            <person name="Walter F."/>
            <person name="Albersmeier A."/>
            <person name="Kalinowski J."/>
            <person name="Ruckert C."/>
        </authorList>
    </citation>
    <scope>NUCLEOTIDE SEQUENCE</scope>
    <source>
        <strain evidence="7">JCM 17251</strain>
    </source>
</reference>
<evidence type="ECO:0000256" key="5">
    <source>
        <dbReference type="SAM" id="SignalP"/>
    </source>
</evidence>
<feature type="domain" description="ABC-type glycine betaine transport system substrate-binding" evidence="6">
    <location>
        <begin position="201"/>
        <end position="300"/>
    </location>
</feature>
<evidence type="ECO:0000259" key="6">
    <source>
        <dbReference type="Pfam" id="PF04069"/>
    </source>
</evidence>
<reference evidence="7" key="2">
    <citation type="submission" date="2020-09" db="EMBL/GenBank/DDBJ databases">
        <authorList>
            <person name="Sun Q."/>
            <person name="Ohkuma M."/>
        </authorList>
    </citation>
    <scope>NUCLEOTIDE SEQUENCE</scope>
    <source>
        <strain evidence="7">JCM 17251</strain>
    </source>
</reference>
<keyword evidence="5" id="KW-0732">Signal</keyword>
<dbReference type="AlphaFoldDB" id="A0A917XVP1"/>
<keyword evidence="8" id="KW-1185">Reference proteome</keyword>
<dbReference type="GO" id="GO:0043190">
    <property type="term" value="C:ATP-binding cassette (ABC) transporter complex"/>
    <property type="evidence" value="ECO:0007669"/>
    <property type="project" value="InterPro"/>
</dbReference>
<evidence type="ECO:0000313" key="7">
    <source>
        <dbReference type="EMBL" id="GGN54324.1"/>
    </source>
</evidence>
<evidence type="ECO:0000313" key="8">
    <source>
        <dbReference type="Proteomes" id="UP000624041"/>
    </source>
</evidence>
<dbReference type="PANTHER" id="PTHR47737">
    <property type="entry name" value="GLYCINE BETAINE/PROLINE BETAINE TRANSPORT SYSTEM PERMEASE PROTEIN PROW"/>
    <property type="match status" value="1"/>
</dbReference>
<dbReference type="InterPro" id="IPR007210">
    <property type="entry name" value="ABC_Gly_betaine_transp_sub-bd"/>
</dbReference>
<dbReference type="GO" id="GO:0005275">
    <property type="term" value="F:amine transmembrane transporter activity"/>
    <property type="evidence" value="ECO:0007669"/>
    <property type="project" value="TreeGrafter"/>
</dbReference>
<feature type="signal peptide" evidence="5">
    <location>
        <begin position="1"/>
        <end position="27"/>
    </location>
</feature>
<organism evidence="7 8">
    <name type="scientific">Oceanobacillus indicireducens</name>
    <dbReference type="NCBI Taxonomy" id="1004261"/>
    <lineage>
        <taxon>Bacteria</taxon>
        <taxon>Bacillati</taxon>
        <taxon>Bacillota</taxon>
        <taxon>Bacilli</taxon>
        <taxon>Bacillales</taxon>
        <taxon>Bacillaceae</taxon>
        <taxon>Oceanobacillus</taxon>
    </lineage>
</organism>
<keyword evidence="3" id="KW-1003">Cell membrane</keyword>
<evidence type="ECO:0000256" key="2">
    <source>
        <dbReference type="ARBA" id="ARBA00022448"/>
    </source>
</evidence>
<keyword evidence="2" id="KW-0813">Transport</keyword>
<gene>
    <name evidence="7" type="primary">gbuC</name>
    <name evidence="7" type="ORF">GCM10007971_11910</name>
</gene>
<dbReference type="GO" id="GO:0015871">
    <property type="term" value="P:choline transport"/>
    <property type="evidence" value="ECO:0007669"/>
    <property type="project" value="TreeGrafter"/>
</dbReference>
<dbReference type="Pfam" id="PF04069">
    <property type="entry name" value="OpuAC"/>
    <property type="match status" value="2"/>
</dbReference>
<proteinExistence type="predicted"/>
<dbReference type="SUPFAM" id="SSF53850">
    <property type="entry name" value="Periplasmic binding protein-like II"/>
    <property type="match status" value="2"/>
</dbReference>
<evidence type="ECO:0000256" key="4">
    <source>
        <dbReference type="ARBA" id="ARBA00023136"/>
    </source>
</evidence>
<accession>A0A917XVP1</accession>
<dbReference type="GO" id="GO:0015226">
    <property type="term" value="F:carnitine transmembrane transporter activity"/>
    <property type="evidence" value="ECO:0007669"/>
    <property type="project" value="TreeGrafter"/>
</dbReference>
<dbReference type="Gene3D" id="3.10.105.10">
    <property type="entry name" value="Dipeptide-binding Protein, Domain 3"/>
    <property type="match status" value="1"/>
</dbReference>
<comment type="caution">
    <text evidence="7">The sequence shown here is derived from an EMBL/GenBank/DDBJ whole genome shotgun (WGS) entry which is preliminary data.</text>
</comment>